<dbReference type="PANTHER" id="PTHR15263:SF1">
    <property type="entry name" value="NF-KAPPA-B INHIBITOR-LIKE PROTEIN 1"/>
    <property type="match status" value="1"/>
</dbReference>
<dbReference type="AlphaFoldDB" id="A0A6A6JNT8"/>
<keyword evidence="2" id="KW-0597">Phosphoprotein</keyword>
<feature type="region of interest" description="Disordered" evidence="6">
    <location>
        <begin position="70"/>
        <end position="115"/>
    </location>
</feature>
<evidence type="ECO:0000256" key="5">
    <source>
        <dbReference type="ARBA" id="ARBA00023242"/>
    </source>
</evidence>
<evidence type="ECO:0000256" key="1">
    <source>
        <dbReference type="ARBA" id="ARBA00004123"/>
    </source>
</evidence>
<dbReference type="GO" id="GO:0005634">
    <property type="term" value="C:nucleus"/>
    <property type="evidence" value="ECO:0007669"/>
    <property type="project" value="UniProtKB-SubCell"/>
</dbReference>
<organism evidence="7 8">
    <name type="scientific">Westerdykella ornata</name>
    <dbReference type="NCBI Taxonomy" id="318751"/>
    <lineage>
        <taxon>Eukaryota</taxon>
        <taxon>Fungi</taxon>
        <taxon>Dikarya</taxon>
        <taxon>Ascomycota</taxon>
        <taxon>Pezizomycotina</taxon>
        <taxon>Dothideomycetes</taxon>
        <taxon>Pleosporomycetidae</taxon>
        <taxon>Pleosporales</taxon>
        <taxon>Sporormiaceae</taxon>
        <taxon>Westerdykella</taxon>
    </lineage>
</organism>
<evidence type="ECO:0000256" key="3">
    <source>
        <dbReference type="ARBA" id="ARBA00022737"/>
    </source>
</evidence>
<keyword evidence="8" id="KW-1185">Reference proteome</keyword>
<dbReference type="GeneID" id="54548025"/>
<dbReference type="GO" id="GO:0043124">
    <property type="term" value="P:negative regulation of canonical NF-kappaB signal transduction"/>
    <property type="evidence" value="ECO:0007669"/>
    <property type="project" value="InterPro"/>
</dbReference>
<sequence>AFRESLFDALADDEGAEYWESVYGQPVNIYPNTKPGPDGKLERMTDEEYADYVRTKMWEKSHQHIIEEREARERARRKAKDRKRQVEEDMAKEEEERENLRRRMQESLRRGEERKKAKEAEAAWARYMQKWEELKQRKDLTQDSTAARDLIPWPVVSGKRRHVSNDEIEYFFENSTAWREDPAAMLKVERVRWHPDKMQQRFGQHIDPDTMRSVTAVFQVVDRLWSEQ</sequence>
<protein>
    <submittedName>
        <fullName evidence="7">Uncharacterized protein</fullName>
    </submittedName>
</protein>
<feature type="compositionally biased region" description="Basic residues" evidence="6">
    <location>
        <begin position="74"/>
        <end position="83"/>
    </location>
</feature>
<evidence type="ECO:0000256" key="6">
    <source>
        <dbReference type="SAM" id="MobiDB-lite"/>
    </source>
</evidence>
<keyword evidence="3" id="KW-0677">Repeat</keyword>
<reference evidence="7" key="1">
    <citation type="journal article" date="2020" name="Stud. Mycol.">
        <title>101 Dothideomycetes genomes: a test case for predicting lifestyles and emergence of pathogens.</title>
        <authorList>
            <person name="Haridas S."/>
            <person name="Albert R."/>
            <person name="Binder M."/>
            <person name="Bloem J."/>
            <person name="Labutti K."/>
            <person name="Salamov A."/>
            <person name="Andreopoulos B."/>
            <person name="Baker S."/>
            <person name="Barry K."/>
            <person name="Bills G."/>
            <person name="Bluhm B."/>
            <person name="Cannon C."/>
            <person name="Castanera R."/>
            <person name="Culley D."/>
            <person name="Daum C."/>
            <person name="Ezra D."/>
            <person name="Gonzalez J."/>
            <person name="Henrissat B."/>
            <person name="Kuo A."/>
            <person name="Liang C."/>
            <person name="Lipzen A."/>
            <person name="Lutzoni F."/>
            <person name="Magnuson J."/>
            <person name="Mondo S."/>
            <person name="Nolan M."/>
            <person name="Ohm R."/>
            <person name="Pangilinan J."/>
            <person name="Park H.-J."/>
            <person name="Ramirez L."/>
            <person name="Alfaro M."/>
            <person name="Sun H."/>
            <person name="Tritt A."/>
            <person name="Yoshinaga Y."/>
            <person name="Zwiers L.-H."/>
            <person name="Turgeon B."/>
            <person name="Goodwin S."/>
            <person name="Spatafora J."/>
            <person name="Crous P."/>
            <person name="Grigoriev I."/>
        </authorList>
    </citation>
    <scope>NUCLEOTIDE SEQUENCE</scope>
    <source>
        <strain evidence="7">CBS 379.55</strain>
    </source>
</reference>
<feature type="non-terminal residue" evidence="7">
    <location>
        <position position="228"/>
    </location>
</feature>
<evidence type="ECO:0000313" key="8">
    <source>
        <dbReference type="Proteomes" id="UP000800097"/>
    </source>
</evidence>
<accession>A0A6A6JNT8</accession>
<dbReference type="Proteomes" id="UP000800097">
    <property type="component" value="Unassembled WGS sequence"/>
</dbReference>
<dbReference type="OrthoDB" id="412109at2759"/>
<proteinExistence type="predicted"/>
<comment type="subcellular location">
    <subcellularLocation>
        <location evidence="1">Nucleus</location>
    </subcellularLocation>
</comment>
<dbReference type="PANTHER" id="PTHR15263">
    <property type="entry name" value="I-KAPPA-B-LIKE PROTEIN IKBL"/>
    <property type="match status" value="1"/>
</dbReference>
<dbReference type="RefSeq" id="XP_033655454.1">
    <property type="nucleotide sequence ID" value="XM_033794850.1"/>
</dbReference>
<keyword evidence="4" id="KW-0040">ANK repeat</keyword>
<feature type="compositionally biased region" description="Basic and acidic residues" evidence="6">
    <location>
        <begin position="98"/>
        <end position="115"/>
    </location>
</feature>
<keyword evidence="5" id="KW-0539">Nucleus</keyword>
<evidence type="ECO:0000256" key="2">
    <source>
        <dbReference type="ARBA" id="ARBA00022553"/>
    </source>
</evidence>
<evidence type="ECO:0000313" key="7">
    <source>
        <dbReference type="EMBL" id="KAF2277915.1"/>
    </source>
</evidence>
<name>A0A6A6JNT8_WESOR</name>
<feature type="non-terminal residue" evidence="7">
    <location>
        <position position="1"/>
    </location>
</feature>
<evidence type="ECO:0000256" key="4">
    <source>
        <dbReference type="ARBA" id="ARBA00023043"/>
    </source>
</evidence>
<dbReference type="InterPro" id="IPR038753">
    <property type="entry name" value="NFKBIL1"/>
</dbReference>
<gene>
    <name evidence="7" type="ORF">EI97DRAFT_351525</name>
</gene>
<dbReference type="EMBL" id="ML986489">
    <property type="protein sequence ID" value="KAF2277915.1"/>
    <property type="molecule type" value="Genomic_DNA"/>
</dbReference>